<dbReference type="AlphaFoldDB" id="T1CGC1"/>
<proteinExistence type="predicted"/>
<keyword evidence="1" id="KW-0233">DNA recombination</keyword>
<evidence type="ECO:0000256" key="1">
    <source>
        <dbReference type="ARBA" id="ARBA00023172"/>
    </source>
</evidence>
<dbReference type="EMBL" id="AUZX01005913">
    <property type="protein sequence ID" value="EQD66080.1"/>
    <property type="molecule type" value="Genomic_DNA"/>
</dbReference>
<organism evidence="3">
    <name type="scientific">mine drainage metagenome</name>
    <dbReference type="NCBI Taxonomy" id="410659"/>
    <lineage>
        <taxon>unclassified sequences</taxon>
        <taxon>metagenomes</taxon>
        <taxon>ecological metagenomes</taxon>
    </lineage>
</organism>
<comment type="caution">
    <text evidence="3">The sequence shown here is derived from an EMBL/GenBank/DDBJ whole genome shotgun (WGS) entry which is preliminary data.</text>
</comment>
<dbReference type="GO" id="GO:0006310">
    <property type="term" value="P:DNA recombination"/>
    <property type="evidence" value="ECO:0007669"/>
    <property type="project" value="UniProtKB-KW"/>
</dbReference>
<evidence type="ECO:0000259" key="2">
    <source>
        <dbReference type="PROSITE" id="PS51898"/>
    </source>
</evidence>
<dbReference type="InterPro" id="IPR013762">
    <property type="entry name" value="Integrase-like_cat_sf"/>
</dbReference>
<dbReference type="Gene3D" id="1.10.443.10">
    <property type="entry name" value="Intergrase catalytic core"/>
    <property type="match status" value="1"/>
</dbReference>
<reference evidence="3" key="1">
    <citation type="submission" date="2013-08" db="EMBL/GenBank/DDBJ databases">
        <authorList>
            <person name="Mendez C."/>
            <person name="Richter M."/>
            <person name="Ferrer M."/>
            <person name="Sanchez J."/>
        </authorList>
    </citation>
    <scope>NUCLEOTIDE SEQUENCE</scope>
</reference>
<dbReference type="SUPFAM" id="SSF56349">
    <property type="entry name" value="DNA breaking-rejoining enzymes"/>
    <property type="match status" value="1"/>
</dbReference>
<sequence length="96" mass="10982">ERADSALLFPWCADVGDARTVRKTTALLSRQWARVFEAAGCPDLHFHDLRHEATSRLYERTTLSDAQIAKITGHKDPRMLMRYANLRASDLAARLW</sequence>
<gene>
    <name evidence="3" type="ORF">B1A_08264</name>
</gene>
<dbReference type="PROSITE" id="PS51898">
    <property type="entry name" value="TYR_RECOMBINASE"/>
    <property type="match status" value="1"/>
</dbReference>
<dbReference type="Pfam" id="PF00589">
    <property type="entry name" value="Phage_integrase"/>
    <property type="match status" value="1"/>
</dbReference>
<dbReference type="InterPro" id="IPR011010">
    <property type="entry name" value="DNA_brk_join_enz"/>
</dbReference>
<name>T1CGC1_9ZZZZ</name>
<feature type="domain" description="Tyr recombinase" evidence="2">
    <location>
        <begin position="1"/>
        <end position="96"/>
    </location>
</feature>
<dbReference type="InterPro" id="IPR002104">
    <property type="entry name" value="Integrase_catalytic"/>
</dbReference>
<accession>T1CGC1</accession>
<evidence type="ECO:0000313" key="3">
    <source>
        <dbReference type="EMBL" id="EQD66080.1"/>
    </source>
</evidence>
<reference evidence="3" key="2">
    <citation type="journal article" date="2014" name="ISME J.">
        <title>Microbial stratification in low pH oxic and suboxic macroscopic growths along an acid mine drainage.</title>
        <authorList>
            <person name="Mendez-Garcia C."/>
            <person name="Mesa V."/>
            <person name="Sprenger R.R."/>
            <person name="Richter M."/>
            <person name="Diez M.S."/>
            <person name="Solano J."/>
            <person name="Bargiela R."/>
            <person name="Golyshina O.V."/>
            <person name="Manteca A."/>
            <person name="Ramos J.L."/>
            <person name="Gallego J.R."/>
            <person name="Llorente I."/>
            <person name="Martins Dos Santos V.A."/>
            <person name="Jensen O.N."/>
            <person name="Pelaez A.I."/>
            <person name="Sanchez J."/>
            <person name="Ferrer M."/>
        </authorList>
    </citation>
    <scope>NUCLEOTIDE SEQUENCE</scope>
</reference>
<protein>
    <submittedName>
        <fullName evidence="3">Integrase, catalytic core, phage domain protein</fullName>
    </submittedName>
</protein>
<dbReference type="GO" id="GO:0003677">
    <property type="term" value="F:DNA binding"/>
    <property type="evidence" value="ECO:0007669"/>
    <property type="project" value="InterPro"/>
</dbReference>
<feature type="non-terminal residue" evidence="3">
    <location>
        <position position="1"/>
    </location>
</feature>
<dbReference type="GO" id="GO:0015074">
    <property type="term" value="P:DNA integration"/>
    <property type="evidence" value="ECO:0007669"/>
    <property type="project" value="InterPro"/>
</dbReference>